<evidence type="ECO:0000259" key="3">
    <source>
        <dbReference type="Pfam" id="PF13406"/>
    </source>
</evidence>
<dbReference type="PANTHER" id="PTHR30163">
    <property type="entry name" value="MEMBRANE-BOUND LYTIC MUREIN TRANSGLYCOSYLASE B"/>
    <property type="match status" value="1"/>
</dbReference>
<evidence type="ECO:0000313" key="4">
    <source>
        <dbReference type="EMBL" id="AOS61582.1"/>
    </source>
</evidence>
<dbReference type="GO" id="GO:0009253">
    <property type="term" value="P:peptidoglycan catabolic process"/>
    <property type="evidence" value="ECO:0007669"/>
    <property type="project" value="TreeGrafter"/>
</dbReference>
<accession>A0AAC9HLN0</accession>
<dbReference type="InterPro" id="IPR031304">
    <property type="entry name" value="SLT_2"/>
</dbReference>
<dbReference type="PANTHER" id="PTHR30163:SF8">
    <property type="entry name" value="LYTIC MUREIN TRANSGLYCOSYLASE"/>
    <property type="match status" value="1"/>
</dbReference>
<sequence>MDNGPKPRSRLRRWLGAFGVLVVLATVGGMIAIGFWIIRSVPDDFTFDRGPTGPERVPATAAPVEPHDAAPPQAMIPAPTPGEEEQGAEPQADAEDAAPEPEPASEDPLDAWADEMATVVDAPPRALRAYADAEARLRVEQPGCGLSWTTLVGIGRIESDHGRYGGTRLGDDGLPSSPIYGVPLDGSPGVMAIPDTDGGEMDGDTEWDRAMGPMQFLPTTWELVGRDANGDGVADPQSIDDAALTAATYLCASGGDLTSGTGWWSAVLTYNNSVDYGRRVFGLAEAYSGMTPEES</sequence>
<dbReference type="Proteomes" id="UP000095210">
    <property type="component" value="Chromosome"/>
</dbReference>
<gene>
    <name evidence="4" type="ORF">TL08_03755</name>
</gene>
<dbReference type="InterPro" id="IPR023346">
    <property type="entry name" value="Lysozyme-like_dom_sf"/>
</dbReference>
<reference evidence="5" key="1">
    <citation type="submission" date="2016-03" db="EMBL/GenBank/DDBJ databases">
        <title>Complete genome sequence of the type strain Actinoalloteichus hymeniacidonis DSM 45092.</title>
        <authorList>
            <person name="Schaffert L."/>
            <person name="Albersmeier A."/>
            <person name="Winkler A."/>
            <person name="Kalinowski J."/>
            <person name="Zotchev S."/>
            <person name="Ruckert C."/>
        </authorList>
    </citation>
    <scope>NUCLEOTIDE SEQUENCE [LARGE SCALE GENOMIC DNA]</scope>
    <source>
        <strain evidence="5">HPA177(T) (DSM 45092(T))</strain>
    </source>
</reference>
<name>A0AAC9HLN0_9PSEU</name>
<feature type="transmembrane region" description="Helical" evidence="2">
    <location>
        <begin position="14"/>
        <end position="38"/>
    </location>
</feature>
<keyword evidence="2" id="KW-0472">Membrane</keyword>
<proteinExistence type="predicted"/>
<organism evidence="4 5">
    <name type="scientific">Actinoalloteichus hymeniacidonis</name>
    <dbReference type="NCBI Taxonomy" id="340345"/>
    <lineage>
        <taxon>Bacteria</taxon>
        <taxon>Bacillati</taxon>
        <taxon>Actinomycetota</taxon>
        <taxon>Actinomycetes</taxon>
        <taxon>Pseudonocardiales</taxon>
        <taxon>Pseudonocardiaceae</taxon>
        <taxon>Actinoalloteichus</taxon>
    </lineage>
</organism>
<dbReference type="EMBL" id="CP014859">
    <property type="protein sequence ID" value="AOS61582.1"/>
    <property type="molecule type" value="Genomic_DNA"/>
</dbReference>
<dbReference type="Gene3D" id="1.10.530.10">
    <property type="match status" value="1"/>
</dbReference>
<dbReference type="SUPFAM" id="SSF53955">
    <property type="entry name" value="Lysozyme-like"/>
    <property type="match status" value="1"/>
</dbReference>
<keyword evidence="2" id="KW-0812">Transmembrane</keyword>
<dbReference type="Pfam" id="PF13406">
    <property type="entry name" value="SLT_2"/>
    <property type="match status" value="1"/>
</dbReference>
<evidence type="ECO:0000313" key="5">
    <source>
        <dbReference type="Proteomes" id="UP000095210"/>
    </source>
</evidence>
<feature type="domain" description="Transglycosylase SLT" evidence="3">
    <location>
        <begin position="207"/>
        <end position="254"/>
    </location>
</feature>
<keyword evidence="2" id="KW-1133">Transmembrane helix</keyword>
<evidence type="ECO:0000256" key="1">
    <source>
        <dbReference type="SAM" id="MobiDB-lite"/>
    </source>
</evidence>
<dbReference type="AlphaFoldDB" id="A0AAC9HLN0"/>
<dbReference type="GO" id="GO:0008933">
    <property type="term" value="F:peptidoglycan lytic transglycosylase activity"/>
    <property type="evidence" value="ECO:0007669"/>
    <property type="project" value="TreeGrafter"/>
</dbReference>
<feature type="region of interest" description="Disordered" evidence="1">
    <location>
        <begin position="49"/>
        <end position="108"/>
    </location>
</feature>
<dbReference type="KEGG" id="ahm:TL08_03755"/>
<keyword evidence="5" id="KW-1185">Reference proteome</keyword>
<protein>
    <submittedName>
        <fullName evidence="4">Transglycosylase SLT domain</fullName>
    </submittedName>
</protein>
<evidence type="ECO:0000256" key="2">
    <source>
        <dbReference type="SAM" id="Phobius"/>
    </source>
</evidence>
<feature type="compositionally biased region" description="Acidic residues" evidence="1">
    <location>
        <begin position="82"/>
        <end position="108"/>
    </location>
</feature>
<dbReference type="InterPro" id="IPR043426">
    <property type="entry name" value="MltB-like"/>
</dbReference>
<dbReference type="CDD" id="cd13399">
    <property type="entry name" value="Slt35-like"/>
    <property type="match status" value="1"/>
</dbReference>